<dbReference type="AlphaFoldDB" id="A0A1H2AP66"/>
<dbReference type="PANTHER" id="PTHR34406:SF1">
    <property type="entry name" value="PROTEIN YCEI"/>
    <property type="match status" value="1"/>
</dbReference>
<sequence>MKKIIILLAFVTMQTALFAQGTWKLDKMHSSLKFTVTHLSVSDVDGNFKDFDVTITTTKADFSDAKFNLTANVASINTDNDMRDADLKSDKFFNAAVNPTLTFVSTGITKTKPNHYKLTGNLTMHGVTKAVTMDLWYRGTIVNPMSKANDAGFQLTGIVKRTDFNLAASYPDAMISDEITIKADGEFGAAK</sequence>
<evidence type="ECO:0000313" key="4">
    <source>
        <dbReference type="Proteomes" id="UP000199679"/>
    </source>
</evidence>
<keyword evidence="4" id="KW-1185">Reference proteome</keyword>
<protein>
    <submittedName>
        <fullName evidence="3">Polyisoprenoid-binding protein YceI</fullName>
    </submittedName>
</protein>
<dbReference type="Proteomes" id="UP000199679">
    <property type="component" value="Chromosome I"/>
</dbReference>
<dbReference type="SUPFAM" id="SSF101874">
    <property type="entry name" value="YceI-like"/>
    <property type="match status" value="1"/>
</dbReference>
<accession>A0A1H2AP66</accession>
<dbReference type="InterPro" id="IPR036761">
    <property type="entry name" value="TTHA0802/YceI-like_sf"/>
</dbReference>
<gene>
    <name evidence="3" type="ORF">SAMN05216490_3642</name>
</gene>
<keyword evidence="1" id="KW-0732">Signal</keyword>
<feature type="chain" id="PRO_5009269036" evidence="1">
    <location>
        <begin position="20"/>
        <end position="191"/>
    </location>
</feature>
<organism evidence="3 4">
    <name type="scientific">Mucilaginibacter mallensis</name>
    <dbReference type="NCBI Taxonomy" id="652787"/>
    <lineage>
        <taxon>Bacteria</taxon>
        <taxon>Pseudomonadati</taxon>
        <taxon>Bacteroidota</taxon>
        <taxon>Sphingobacteriia</taxon>
        <taxon>Sphingobacteriales</taxon>
        <taxon>Sphingobacteriaceae</taxon>
        <taxon>Mucilaginibacter</taxon>
    </lineage>
</organism>
<dbReference type="Gene3D" id="2.40.128.110">
    <property type="entry name" value="Lipid/polyisoprenoid-binding, YceI-like"/>
    <property type="match status" value="1"/>
</dbReference>
<dbReference type="RefSeq" id="WP_091376142.1">
    <property type="nucleotide sequence ID" value="NZ_LT629740.1"/>
</dbReference>
<reference evidence="3 4" key="1">
    <citation type="submission" date="2016-10" db="EMBL/GenBank/DDBJ databases">
        <authorList>
            <person name="de Groot N.N."/>
        </authorList>
    </citation>
    <scope>NUCLEOTIDE SEQUENCE [LARGE SCALE GENOMIC DNA]</scope>
    <source>
        <strain evidence="3 4">MP1X4</strain>
    </source>
</reference>
<dbReference type="OrthoDB" id="9811006at2"/>
<feature type="domain" description="Lipid/polyisoprenoid-binding YceI-like" evidence="2">
    <location>
        <begin position="22"/>
        <end position="188"/>
    </location>
</feature>
<evidence type="ECO:0000259" key="2">
    <source>
        <dbReference type="SMART" id="SM00867"/>
    </source>
</evidence>
<feature type="signal peptide" evidence="1">
    <location>
        <begin position="1"/>
        <end position="19"/>
    </location>
</feature>
<dbReference type="EMBL" id="LT629740">
    <property type="protein sequence ID" value="SDT47815.1"/>
    <property type="molecule type" value="Genomic_DNA"/>
</dbReference>
<dbReference type="InterPro" id="IPR007372">
    <property type="entry name" value="Lipid/polyisoprenoid-bd_YceI"/>
</dbReference>
<dbReference type="PANTHER" id="PTHR34406">
    <property type="entry name" value="PROTEIN YCEI"/>
    <property type="match status" value="1"/>
</dbReference>
<name>A0A1H2AP66_MUCMA</name>
<dbReference type="Pfam" id="PF04264">
    <property type="entry name" value="YceI"/>
    <property type="match status" value="1"/>
</dbReference>
<evidence type="ECO:0000256" key="1">
    <source>
        <dbReference type="SAM" id="SignalP"/>
    </source>
</evidence>
<evidence type="ECO:0000313" key="3">
    <source>
        <dbReference type="EMBL" id="SDT47815.1"/>
    </source>
</evidence>
<proteinExistence type="predicted"/>
<dbReference type="SMART" id="SM00867">
    <property type="entry name" value="YceI"/>
    <property type="match status" value="1"/>
</dbReference>